<evidence type="ECO:0000256" key="1">
    <source>
        <dbReference type="ARBA" id="ARBA00001678"/>
    </source>
</evidence>
<dbReference type="AlphaFoldDB" id="D1CIL5"/>
<evidence type="ECO:0000256" key="7">
    <source>
        <dbReference type="ARBA" id="ARBA00023295"/>
    </source>
</evidence>
<evidence type="ECO:0000256" key="2">
    <source>
        <dbReference type="ARBA" id="ARBA00004613"/>
    </source>
</evidence>
<keyword evidence="6 9" id="KW-0378">Hydrolase</keyword>
<dbReference type="InterPro" id="IPR006311">
    <property type="entry name" value="TAT_signal"/>
</dbReference>
<keyword evidence="10" id="KW-1185">Reference proteome</keyword>
<feature type="domain" description="Glycoside hydrolase family 5" evidence="8">
    <location>
        <begin position="42"/>
        <end position="325"/>
    </location>
</feature>
<accession>D1CIL5</accession>
<dbReference type="PANTHER" id="PTHR31451">
    <property type="match status" value="1"/>
</dbReference>
<dbReference type="InterPro" id="IPR017853">
    <property type="entry name" value="GH"/>
</dbReference>
<keyword evidence="7" id="KW-0326">Glycosidase</keyword>
<dbReference type="Proteomes" id="UP000000323">
    <property type="component" value="Chromosome 2"/>
</dbReference>
<dbReference type="HOGENOM" id="CLU_031603_4_0_0"/>
<evidence type="ECO:0000259" key="8">
    <source>
        <dbReference type="Pfam" id="PF26410"/>
    </source>
</evidence>
<evidence type="ECO:0000313" key="9">
    <source>
        <dbReference type="EMBL" id="ACZ43586.1"/>
    </source>
</evidence>
<dbReference type="SUPFAM" id="SSF51445">
    <property type="entry name" value="(Trans)glycosidases"/>
    <property type="match status" value="1"/>
</dbReference>
<dbReference type="InterPro" id="IPR045053">
    <property type="entry name" value="MAN-like"/>
</dbReference>
<evidence type="ECO:0000256" key="4">
    <source>
        <dbReference type="ARBA" id="ARBA00022525"/>
    </source>
</evidence>
<sequence length="390" mass="45330">MMNRKIGRREFIAGAAFLGAGALLPVGSGRARRGHQLGRGRGFVRVVGDRFFLGGRPFYFAGTNNYYMHYKSHRMIDDVLHDAAAMGLSLLRCWGFIDGQPADGFVLQPEPYTYPEEGYERIDYTVWRARRYGLKLVIALTNNWPDFGGMEQYVRWFGGSSHDEFYTNPEIRIAYKAYVEHFLRRRNRYTGVRYMDDPTIMAWELANEPRCQSDVSGLTLRKWVDEMSTFIKRLDRHHLVAVGDEGFYRQTGRTDWTRNGSQGVDWESLLELPNVDYATFHLYPDHWGKDLDWCSDWIRDHIRDARGRKPVVLEEFGYRDKATRDEVYRTWTQIVYEEAGSGDQFWLLTGIQDDGTLYPDYDGFRVVYPSSTAAVLSEHARAMRARGRLP</sequence>
<gene>
    <name evidence="9" type="ordered locus">Tter_2698</name>
</gene>
<evidence type="ECO:0000256" key="3">
    <source>
        <dbReference type="ARBA" id="ARBA00012706"/>
    </source>
</evidence>
<reference evidence="10" key="1">
    <citation type="journal article" date="2010" name="Stand. Genomic Sci.">
        <title>Complete genome sequence of 'Thermobaculum terrenum' type strain (YNP1).</title>
        <authorList>
            <person name="Kiss H."/>
            <person name="Cleland D."/>
            <person name="Lapidus A."/>
            <person name="Lucas S."/>
            <person name="Glavina Del Rio T."/>
            <person name="Nolan M."/>
            <person name="Tice H."/>
            <person name="Han C."/>
            <person name="Goodwin L."/>
            <person name="Pitluck S."/>
            <person name="Liolios K."/>
            <person name="Ivanova N."/>
            <person name="Mavromatis K."/>
            <person name="Ovchinnikova G."/>
            <person name="Pati A."/>
            <person name="Chen A."/>
            <person name="Palaniappan K."/>
            <person name="Land M."/>
            <person name="Hauser L."/>
            <person name="Chang Y."/>
            <person name="Jeffries C."/>
            <person name="Lu M."/>
            <person name="Brettin T."/>
            <person name="Detter J."/>
            <person name="Goker M."/>
            <person name="Tindall B."/>
            <person name="Beck B."/>
            <person name="McDermott T."/>
            <person name="Woyke T."/>
            <person name="Bristow J."/>
            <person name="Eisen J."/>
            <person name="Markowitz V."/>
            <person name="Hugenholtz P."/>
            <person name="Kyrpides N."/>
            <person name="Klenk H."/>
            <person name="Cheng J."/>
        </authorList>
    </citation>
    <scope>NUCLEOTIDE SEQUENCE [LARGE SCALE GENOMIC DNA]</scope>
    <source>
        <strain evidence="10">ATCC BAA-798 / YNP1</strain>
    </source>
</reference>
<dbReference type="PANTHER" id="PTHR31451:SF39">
    <property type="entry name" value="MANNAN ENDO-1,4-BETA-MANNOSIDASE 1"/>
    <property type="match status" value="1"/>
</dbReference>
<dbReference type="GO" id="GO:0016985">
    <property type="term" value="F:mannan endo-1,4-beta-mannosidase activity"/>
    <property type="evidence" value="ECO:0007669"/>
    <property type="project" value="TreeGrafter"/>
</dbReference>
<dbReference type="GO" id="GO:0000272">
    <property type="term" value="P:polysaccharide catabolic process"/>
    <property type="evidence" value="ECO:0007669"/>
    <property type="project" value="InterPro"/>
</dbReference>
<dbReference type="eggNOG" id="COG3934">
    <property type="taxonomic scope" value="Bacteria"/>
</dbReference>
<comment type="catalytic activity">
    <reaction evidence="1">
        <text>Random hydrolysis of (1-&gt;4)-beta-D-mannosidic linkages in mannans, galactomannans and glucomannans.</text>
        <dbReference type="EC" id="3.2.1.78"/>
    </reaction>
</comment>
<dbReference type="EMBL" id="CP001826">
    <property type="protein sequence ID" value="ACZ43586.1"/>
    <property type="molecule type" value="Genomic_DNA"/>
</dbReference>
<keyword evidence="5" id="KW-0732">Signal</keyword>
<dbReference type="InterPro" id="IPR001547">
    <property type="entry name" value="Glyco_hydro_5"/>
</dbReference>
<evidence type="ECO:0000256" key="5">
    <source>
        <dbReference type="ARBA" id="ARBA00022729"/>
    </source>
</evidence>
<evidence type="ECO:0000256" key="6">
    <source>
        <dbReference type="ARBA" id="ARBA00022801"/>
    </source>
</evidence>
<name>D1CIL5_THET1</name>
<comment type="subcellular location">
    <subcellularLocation>
        <location evidence="2">Secreted</location>
    </subcellularLocation>
</comment>
<dbReference type="STRING" id="525904.Tter_2698"/>
<dbReference type="EC" id="3.2.1.78" evidence="3"/>
<dbReference type="RefSeq" id="WP_012876617.1">
    <property type="nucleotide sequence ID" value="NC_013526.1"/>
</dbReference>
<protein>
    <recommendedName>
        <fullName evidence="3">mannan endo-1,4-beta-mannosidase</fullName>
        <ecNumber evidence="3">3.2.1.78</ecNumber>
    </recommendedName>
</protein>
<keyword evidence="4" id="KW-0964">Secreted</keyword>
<dbReference type="CAZy" id="GH5">
    <property type="family name" value="Glycoside Hydrolase Family 5"/>
</dbReference>
<dbReference type="PROSITE" id="PS51318">
    <property type="entry name" value="TAT"/>
    <property type="match status" value="1"/>
</dbReference>
<dbReference type="OrthoDB" id="9801493at2"/>
<proteinExistence type="predicted"/>
<dbReference type="Pfam" id="PF26410">
    <property type="entry name" value="GH5_mannosidase"/>
    <property type="match status" value="1"/>
</dbReference>
<organism evidence="9 10">
    <name type="scientific">Thermobaculum terrenum (strain ATCC BAA-798 / CCMEE 7001 / YNP1)</name>
    <dbReference type="NCBI Taxonomy" id="525904"/>
    <lineage>
        <taxon>Bacteria</taxon>
        <taxon>Bacillati</taxon>
        <taxon>Chloroflexota</taxon>
        <taxon>Chloroflexia</taxon>
        <taxon>Candidatus Thermobaculales</taxon>
        <taxon>Candidatus Thermobaculaceae</taxon>
        <taxon>Thermobaculum</taxon>
    </lineage>
</organism>
<evidence type="ECO:0000313" key="10">
    <source>
        <dbReference type="Proteomes" id="UP000000323"/>
    </source>
</evidence>
<dbReference type="GO" id="GO:0005576">
    <property type="term" value="C:extracellular region"/>
    <property type="evidence" value="ECO:0007669"/>
    <property type="project" value="UniProtKB-SubCell"/>
</dbReference>
<dbReference type="KEGG" id="ttr:Tter_2698"/>
<dbReference type="Gene3D" id="3.20.20.80">
    <property type="entry name" value="Glycosidases"/>
    <property type="match status" value="1"/>
</dbReference>